<dbReference type="EMBL" id="SJCY01000009">
    <property type="protein sequence ID" value="TDG35478.1"/>
    <property type="molecule type" value="Genomic_DNA"/>
</dbReference>
<protein>
    <submittedName>
        <fullName evidence="1">Uncharacterized protein</fullName>
    </submittedName>
</protein>
<comment type="caution">
    <text evidence="1">The sequence shown here is derived from an EMBL/GenBank/DDBJ whole genome shotgun (WGS) entry which is preliminary data.</text>
</comment>
<evidence type="ECO:0000313" key="1">
    <source>
        <dbReference type="EMBL" id="TDG35478.1"/>
    </source>
</evidence>
<dbReference type="RefSeq" id="WP_133263094.1">
    <property type="nucleotide sequence ID" value="NZ_SJCY01000009.1"/>
</dbReference>
<organism evidence="1 2">
    <name type="scientific">Pedobacter changchengzhani</name>
    <dbReference type="NCBI Taxonomy" id="2529274"/>
    <lineage>
        <taxon>Bacteria</taxon>
        <taxon>Pseudomonadati</taxon>
        <taxon>Bacteroidota</taxon>
        <taxon>Sphingobacteriia</taxon>
        <taxon>Sphingobacteriales</taxon>
        <taxon>Sphingobacteriaceae</taxon>
        <taxon>Pedobacter</taxon>
    </lineage>
</organism>
<proteinExistence type="predicted"/>
<reference evidence="1 2" key="1">
    <citation type="submission" date="2019-02" db="EMBL/GenBank/DDBJ databases">
        <title>Pedobacter sp. nov., a novel speices isolated from soil of pinguins habitat in Antarcitica.</title>
        <authorList>
            <person name="He R.-H."/>
        </authorList>
    </citation>
    <scope>NUCLEOTIDE SEQUENCE [LARGE SCALE GENOMIC DNA]</scope>
    <source>
        <strain evidence="1 2">E01020</strain>
    </source>
</reference>
<name>A0A4R5MIX2_9SPHI</name>
<gene>
    <name evidence="1" type="ORF">EZJ43_12685</name>
</gene>
<dbReference type="Proteomes" id="UP000295668">
    <property type="component" value="Unassembled WGS sequence"/>
</dbReference>
<accession>A0A4R5MIX2</accession>
<keyword evidence="2" id="KW-1185">Reference proteome</keyword>
<evidence type="ECO:0000313" key="2">
    <source>
        <dbReference type="Proteomes" id="UP000295668"/>
    </source>
</evidence>
<sequence length="444" mass="49901">MLISSGCRKDREIVVSEKAISFSTKRDAKIYLNKKLNEYGKILAKLAQNPEMRKLVDSRVAEKFDGDYNVLLKDLIKPIGSTTVSLKSSLQMSTTPINTGGPAQQLNLQALQTALTQPLEINGQTFYPQIYIPFFEEQQSVPIEPIDVVEPGTPIFDPCLKVIPKALERAFVNPVIVRYDGEEIAGQETFLGFTNDQNGVLIENIPVDECFAKRHRVWAITLNERSGLSRGPKNTSADTPEPSIHNIGQVAFIKNMKVKANKESWIKGGNELQMTWSMSWKDGINPSTNTYAVHPFELKFWIGYNIKYISTISLGDFTKRDVKKGRVKNLNIDYAVFGNPTSFVAAGSEWNTMKNWYNKMGTYIYYVVYENDTWADIDVDIPIPFPKSGFPNTVKVIALTNNSPYISGAIKIVPVGFISPQNNDMTSRTVVNDDEIEFYATHKP</sequence>
<dbReference type="OrthoDB" id="1445468at2"/>
<dbReference type="AlphaFoldDB" id="A0A4R5MIX2"/>